<reference evidence="5" key="1">
    <citation type="submission" date="2019-11" db="EMBL/GenBank/DDBJ databases">
        <authorList>
            <person name="Feng L."/>
        </authorList>
    </citation>
    <scope>NUCLEOTIDE SEQUENCE</scope>
    <source>
        <strain evidence="5">SsimulansLFYP27</strain>
    </source>
</reference>
<dbReference type="InterPro" id="IPR024185">
    <property type="entry name" value="FTHF_cligase-like_sf"/>
</dbReference>
<evidence type="ECO:0000256" key="1">
    <source>
        <dbReference type="ARBA" id="ARBA00010638"/>
    </source>
</evidence>
<comment type="cofactor">
    <cofactor evidence="4">
        <name>Mg(2+)</name>
        <dbReference type="ChEBI" id="CHEBI:18420"/>
    </cofactor>
</comment>
<evidence type="ECO:0000256" key="4">
    <source>
        <dbReference type="RuleBase" id="RU361279"/>
    </source>
</evidence>
<dbReference type="SUPFAM" id="SSF100950">
    <property type="entry name" value="NagB/RpiA/CoA transferase-like"/>
    <property type="match status" value="1"/>
</dbReference>
<dbReference type="GO" id="GO:0035999">
    <property type="term" value="P:tetrahydrofolate interconversion"/>
    <property type="evidence" value="ECO:0007669"/>
    <property type="project" value="TreeGrafter"/>
</dbReference>
<name>A0A6N3F0P8_STASI</name>
<dbReference type="AlphaFoldDB" id="A0A6N3F0P8"/>
<dbReference type="PIRSF" id="PIRSF006806">
    <property type="entry name" value="FTHF_cligase"/>
    <property type="match status" value="1"/>
</dbReference>
<proteinExistence type="inferred from homology"/>
<keyword evidence="4" id="KW-0460">Magnesium</keyword>
<dbReference type="GeneID" id="77331542"/>
<evidence type="ECO:0000256" key="2">
    <source>
        <dbReference type="ARBA" id="ARBA00022741"/>
    </source>
</evidence>
<dbReference type="EC" id="6.3.3.2" evidence="4"/>
<evidence type="ECO:0000313" key="5">
    <source>
        <dbReference type="EMBL" id="VYU45573.1"/>
    </source>
</evidence>
<dbReference type="GO" id="GO:0005524">
    <property type="term" value="F:ATP binding"/>
    <property type="evidence" value="ECO:0007669"/>
    <property type="project" value="UniProtKB-KW"/>
</dbReference>
<dbReference type="KEGG" id="ssif:AL483_04065"/>
<dbReference type="EMBL" id="CACRUO010000059">
    <property type="protein sequence ID" value="VYU45573.1"/>
    <property type="molecule type" value="Genomic_DNA"/>
</dbReference>
<dbReference type="InterPro" id="IPR037171">
    <property type="entry name" value="NagB/RpiA_transferase-like"/>
</dbReference>
<dbReference type="Pfam" id="PF01812">
    <property type="entry name" value="5-FTHF_cyc-lig"/>
    <property type="match status" value="1"/>
</dbReference>
<accession>A0A6N3F0P8</accession>
<dbReference type="GO" id="GO:0009396">
    <property type="term" value="P:folic acid-containing compound biosynthetic process"/>
    <property type="evidence" value="ECO:0007669"/>
    <property type="project" value="TreeGrafter"/>
</dbReference>
<dbReference type="NCBIfam" id="TIGR02727">
    <property type="entry name" value="MTHFS_bact"/>
    <property type="match status" value="1"/>
</dbReference>
<dbReference type="InterPro" id="IPR002698">
    <property type="entry name" value="FTHF_cligase"/>
</dbReference>
<comment type="similarity">
    <text evidence="1 4">Belongs to the 5-formyltetrahydrofolate cyclo-ligase family.</text>
</comment>
<protein>
    <recommendedName>
        <fullName evidence="4">5-formyltetrahydrofolate cyclo-ligase</fullName>
        <ecNumber evidence="4">6.3.3.2</ecNumber>
    </recommendedName>
</protein>
<dbReference type="PANTHER" id="PTHR23407">
    <property type="entry name" value="ATPASE INHIBITOR/5-FORMYLTETRAHYDROFOLATE CYCLO-LIGASE"/>
    <property type="match status" value="1"/>
</dbReference>
<dbReference type="Gene3D" id="3.40.50.10420">
    <property type="entry name" value="NagB/RpiA/CoA transferase-like"/>
    <property type="match status" value="1"/>
</dbReference>
<keyword evidence="2 4" id="KW-0547">Nucleotide-binding</keyword>
<dbReference type="GO" id="GO:0030272">
    <property type="term" value="F:5-formyltetrahydrofolate cyclo-ligase activity"/>
    <property type="evidence" value="ECO:0007669"/>
    <property type="project" value="UniProtKB-EC"/>
</dbReference>
<comment type="catalytic activity">
    <reaction evidence="4">
        <text>(6S)-5-formyl-5,6,7,8-tetrahydrofolate + ATP = (6R)-5,10-methenyltetrahydrofolate + ADP + phosphate</text>
        <dbReference type="Rhea" id="RHEA:10488"/>
        <dbReference type="ChEBI" id="CHEBI:30616"/>
        <dbReference type="ChEBI" id="CHEBI:43474"/>
        <dbReference type="ChEBI" id="CHEBI:57455"/>
        <dbReference type="ChEBI" id="CHEBI:57457"/>
        <dbReference type="ChEBI" id="CHEBI:456216"/>
        <dbReference type="EC" id="6.3.3.2"/>
    </reaction>
</comment>
<dbReference type="GO" id="GO:0046872">
    <property type="term" value="F:metal ion binding"/>
    <property type="evidence" value="ECO:0007669"/>
    <property type="project" value="UniProtKB-KW"/>
</dbReference>
<sequence length="180" mass="20799">MKKSELRKQVLQKMKNINNLNKEKADQWLKEQLLKTDAFRNAKTVGIVLSMEHEVNTFPIIKEIISQGKIPFVPATDYETKRMTFQRLNDLNQLSTDEKGIQYVDADTERTNSLDLLIVPGVVFNQEGYRIGYGGGYFDKFLNQHRTETISLVYDTQIDNTFKPEAHDEVVERLIIAKTS</sequence>
<gene>
    <name evidence="5" type="ORF">SSLFYP27_02261</name>
</gene>
<dbReference type="RefSeq" id="WP_002481046.1">
    <property type="nucleotide sequence ID" value="NZ_CACRUO010000059.1"/>
</dbReference>
<evidence type="ECO:0000256" key="3">
    <source>
        <dbReference type="ARBA" id="ARBA00022840"/>
    </source>
</evidence>
<keyword evidence="3 4" id="KW-0067">ATP-binding</keyword>
<dbReference type="PANTHER" id="PTHR23407:SF1">
    <property type="entry name" value="5-FORMYLTETRAHYDROFOLATE CYCLO-LIGASE"/>
    <property type="match status" value="1"/>
</dbReference>
<keyword evidence="5" id="KW-0436">Ligase</keyword>
<keyword evidence="4" id="KW-0479">Metal-binding</keyword>
<organism evidence="5">
    <name type="scientific">Staphylococcus simulans</name>
    <dbReference type="NCBI Taxonomy" id="1286"/>
    <lineage>
        <taxon>Bacteria</taxon>
        <taxon>Bacillati</taxon>
        <taxon>Bacillota</taxon>
        <taxon>Bacilli</taxon>
        <taxon>Bacillales</taxon>
        <taxon>Staphylococcaceae</taxon>
        <taxon>Staphylococcus</taxon>
    </lineage>
</organism>